<reference evidence="3" key="1">
    <citation type="journal article" date="2019" name="Int. J. Syst. Evol. Microbiol.">
        <title>The Global Catalogue of Microorganisms (GCM) 10K type strain sequencing project: providing services to taxonomists for standard genome sequencing and annotation.</title>
        <authorList>
            <consortium name="The Broad Institute Genomics Platform"/>
            <consortium name="The Broad Institute Genome Sequencing Center for Infectious Disease"/>
            <person name="Wu L."/>
            <person name="Ma J."/>
        </authorList>
    </citation>
    <scope>NUCLEOTIDE SEQUENCE [LARGE SCALE GENOMIC DNA]</scope>
    <source>
        <strain evidence="3">CGMCC 4.7144</strain>
    </source>
</reference>
<protein>
    <submittedName>
        <fullName evidence="2">Uncharacterized protein</fullName>
    </submittedName>
</protein>
<comment type="caution">
    <text evidence="2">The sequence shown here is derived from an EMBL/GenBank/DDBJ whole genome shotgun (WGS) entry which is preliminary data.</text>
</comment>
<feature type="region of interest" description="Disordered" evidence="1">
    <location>
        <begin position="1"/>
        <end position="20"/>
    </location>
</feature>
<evidence type="ECO:0000256" key="1">
    <source>
        <dbReference type="SAM" id="MobiDB-lite"/>
    </source>
</evidence>
<organism evidence="2 3">
    <name type="scientific">Micromonospora vulcania</name>
    <dbReference type="NCBI Taxonomy" id="1441873"/>
    <lineage>
        <taxon>Bacteria</taxon>
        <taxon>Bacillati</taxon>
        <taxon>Actinomycetota</taxon>
        <taxon>Actinomycetes</taxon>
        <taxon>Micromonosporales</taxon>
        <taxon>Micromonosporaceae</taxon>
        <taxon>Micromonospora</taxon>
    </lineage>
</organism>
<evidence type="ECO:0000313" key="3">
    <source>
        <dbReference type="Proteomes" id="UP001596226"/>
    </source>
</evidence>
<gene>
    <name evidence="2" type="ORF">ACFQGL_12010</name>
</gene>
<sequence>MSPKVSIVATESHREPGPRPGADVTFLPIADDGGVPVYDESVPDLIQELLAAGVAAESWHPATECEFISSRGVLTDSLLQIGVGIGSSAGWHALQTLLRRRGGKLRVVAIFDDGTQRRRAEVTGEAADVVQALETLDPFGTGPPQ</sequence>
<name>A0ABW1H454_9ACTN</name>
<dbReference type="RefSeq" id="WP_377510013.1">
    <property type="nucleotide sequence ID" value="NZ_JBHSQS010000006.1"/>
</dbReference>
<proteinExistence type="predicted"/>
<dbReference type="Proteomes" id="UP001596226">
    <property type="component" value="Unassembled WGS sequence"/>
</dbReference>
<keyword evidence="3" id="KW-1185">Reference proteome</keyword>
<evidence type="ECO:0000313" key="2">
    <source>
        <dbReference type="EMBL" id="MFC5924066.1"/>
    </source>
</evidence>
<accession>A0ABW1H454</accession>
<dbReference type="EMBL" id="JBHSQS010000006">
    <property type="protein sequence ID" value="MFC5924066.1"/>
    <property type="molecule type" value="Genomic_DNA"/>
</dbReference>